<evidence type="ECO:0000256" key="1">
    <source>
        <dbReference type="ARBA" id="ARBA00004123"/>
    </source>
</evidence>
<evidence type="ECO:0000259" key="9">
    <source>
        <dbReference type="Pfam" id="PF04054"/>
    </source>
</evidence>
<feature type="compositionally biased region" description="Low complexity" evidence="8">
    <location>
        <begin position="11"/>
        <end position="22"/>
    </location>
</feature>
<dbReference type="InterPro" id="IPR032191">
    <property type="entry name" value="CNOT1_CAF1_bind"/>
</dbReference>
<evidence type="ECO:0000259" key="11">
    <source>
        <dbReference type="Pfam" id="PF16415"/>
    </source>
</evidence>
<dbReference type="GO" id="GO:0017148">
    <property type="term" value="P:negative regulation of translation"/>
    <property type="evidence" value="ECO:0007669"/>
    <property type="project" value="InterPro"/>
</dbReference>
<feature type="region of interest" description="Disordered" evidence="8">
    <location>
        <begin position="1"/>
        <end position="27"/>
    </location>
</feature>
<dbReference type="InterPro" id="IPR024557">
    <property type="entry name" value="CNOT1_dom_4"/>
</dbReference>
<evidence type="ECO:0000256" key="7">
    <source>
        <dbReference type="ARBA" id="ARBA00074459"/>
    </source>
</evidence>
<organism evidence="15 16">
    <name type="scientific">Coemansia pectinata</name>
    <dbReference type="NCBI Taxonomy" id="1052879"/>
    <lineage>
        <taxon>Eukaryota</taxon>
        <taxon>Fungi</taxon>
        <taxon>Fungi incertae sedis</taxon>
        <taxon>Zoopagomycota</taxon>
        <taxon>Kickxellomycotina</taxon>
        <taxon>Kickxellomycetes</taxon>
        <taxon>Kickxellales</taxon>
        <taxon>Kickxellaceae</taxon>
        <taxon>Coemansia</taxon>
    </lineage>
</organism>
<evidence type="ECO:0000259" key="13">
    <source>
        <dbReference type="Pfam" id="PF16418"/>
    </source>
</evidence>
<dbReference type="CDD" id="cd20710">
    <property type="entry name" value="NOT1_connector"/>
    <property type="match status" value="1"/>
</dbReference>
<dbReference type="GO" id="GO:0000289">
    <property type="term" value="P:nuclear-transcribed mRNA poly(A) tail shortening"/>
    <property type="evidence" value="ECO:0007669"/>
    <property type="project" value="UniProtKB-ARBA"/>
</dbReference>
<dbReference type="OrthoDB" id="1933107at2759"/>
<feature type="domain" description="CCR4-Not complex component Not1 C-terminal" evidence="9">
    <location>
        <begin position="1867"/>
        <end position="2220"/>
    </location>
</feature>
<evidence type="ECO:0000259" key="14">
    <source>
        <dbReference type="Pfam" id="PF25097"/>
    </source>
</evidence>
<protein>
    <recommendedName>
        <fullName evidence="7">General negative regulator of transcription subunit 1</fullName>
    </recommendedName>
</protein>
<feature type="domain" description="CCR4-NOT transcription complex subunit 1-like NOT1 connector" evidence="14">
    <location>
        <begin position="1459"/>
        <end position="1642"/>
    </location>
</feature>
<dbReference type="GO" id="GO:0000932">
    <property type="term" value="C:P-body"/>
    <property type="evidence" value="ECO:0007669"/>
    <property type="project" value="TreeGrafter"/>
</dbReference>
<dbReference type="InterPro" id="IPR040398">
    <property type="entry name" value="Not1"/>
</dbReference>
<dbReference type="EMBL" id="JANBUH010000017">
    <property type="protein sequence ID" value="KAJ2756720.1"/>
    <property type="molecule type" value="Genomic_DNA"/>
</dbReference>
<evidence type="ECO:0000313" key="15">
    <source>
        <dbReference type="EMBL" id="KAJ2756720.1"/>
    </source>
</evidence>
<reference evidence="15" key="1">
    <citation type="submission" date="2022-07" db="EMBL/GenBank/DDBJ databases">
        <title>Phylogenomic reconstructions and comparative analyses of Kickxellomycotina fungi.</title>
        <authorList>
            <person name="Reynolds N.K."/>
            <person name="Stajich J.E."/>
            <person name="Barry K."/>
            <person name="Grigoriev I.V."/>
            <person name="Crous P."/>
            <person name="Smith M.E."/>
        </authorList>
    </citation>
    <scope>NUCLEOTIDE SEQUENCE</scope>
    <source>
        <strain evidence="15">BCRC 34297</strain>
    </source>
</reference>
<dbReference type="GO" id="GO:0060090">
    <property type="term" value="F:molecular adaptor activity"/>
    <property type="evidence" value="ECO:0007669"/>
    <property type="project" value="TreeGrafter"/>
</dbReference>
<dbReference type="Gene3D" id="1.25.40.790">
    <property type="match status" value="1"/>
</dbReference>
<evidence type="ECO:0000313" key="16">
    <source>
        <dbReference type="Proteomes" id="UP001140011"/>
    </source>
</evidence>
<keyword evidence="5" id="KW-0539">Nucleus</keyword>
<comment type="function">
    <text evidence="6">Acts as a component of the CCR4-NOT core complex, which in the nucleus seems to be a general transcription factor, and in the cytoplasm the major mRNA deadenylase involved in mRNA turnover. The NOT protein subcomplex negatively regulates the basal and activated transcription of many genes. Preferentially affects TC-type TATA element-dependent transcription. Could directly or indirectly inhibit component(s) of the general transcription machinery.</text>
</comment>
<dbReference type="InterPro" id="IPR038535">
    <property type="entry name" value="CNOT1_TTP_bind_sf"/>
</dbReference>
<evidence type="ECO:0000256" key="6">
    <source>
        <dbReference type="ARBA" id="ARBA00059181"/>
    </source>
</evidence>
<dbReference type="Gene3D" id="1.25.40.180">
    <property type="match status" value="1"/>
</dbReference>
<dbReference type="Gene3D" id="1.25.40.800">
    <property type="match status" value="1"/>
</dbReference>
<keyword evidence="4" id="KW-0804">Transcription</keyword>
<evidence type="ECO:0000259" key="12">
    <source>
        <dbReference type="Pfam" id="PF16417"/>
    </source>
</evidence>
<evidence type="ECO:0000256" key="2">
    <source>
        <dbReference type="ARBA" id="ARBA00022491"/>
    </source>
</evidence>
<feature type="compositionally biased region" description="Low complexity" evidence="8">
    <location>
        <begin position="1644"/>
        <end position="1653"/>
    </location>
</feature>
<feature type="domain" description="CCR4-NOT transcription complex subunit 1 HEAT repeat" evidence="13">
    <location>
        <begin position="493"/>
        <end position="624"/>
    </location>
</feature>
<comment type="caution">
    <text evidence="15">The sequence shown here is derived from an EMBL/GenBank/DDBJ whole genome shotgun (WGS) entry which is preliminary data.</text>
</comment>
<dbReference type="Pfam" id="PF12842">
    <property type="entry name" value="DUF3819"/>
    <property type="match status" value="1"/>
</dbReference>
<feature type="domain" description="CCR4-NOT transcription complex subunit 1" evidence="10">
    <location>
        <begin position="1192"/>
        <end position="1334"/>
    </location>
</feature>
<keyword evidence="2" id="KW-0678">Repressor</keyword>
<feature type="region of interest" description="Disordered" evidence="8">
    <location>
        <begin position="2231"/>
        <end position="2252"/>
    </location>
</feature>
<dbReference type="InterPro" id="IPR007196">
    <property type="entry name" value="CCR4-Not_Not1_C"/>
</dbReference>
<proteinExistence type="predicted"/>
<dbReference type="Gene3D" id="1.25.40.840">
    <property type="entry name" value="CCR4-NOT transcription complex subunit 1 TTP binding domain"/>
    <property type="match status" value="1"/>
</dbReference>
<dbReference type="GO" id="GO:0005634">
    <property type="term" value="C:nucleus"/>
    <property type="evidence" value="ECO:0007669"/>
    <property type="project" value="UniProtKB-SubCell"/>
</dbReference>
<accession>A0A9W8GZ28</accession>
<dbReference type="Pfam" id="PF25097">
    <property type="entry name" value="ARM_Cnot1"/>
    <property type="match status" value="1"/>
</dbReference>
<evidence type="ECO:0000256" key="3">
    <source>
        <dbReference type="ARBA" id="ARBA00023015"/>
    </source>
</evidence>
<evidence type="ECO:0000259" key="10">
    <source>
        <dbReference type="Pfam" id="PF12842"/>
    </source>
</evidence>
<dbReference type="PANTHER" id="PTHR13162:SF8">
    <property type="entry name" value="CCR4-NOT TRANSCRIPTION COMPLEX SUBUNIT 1"/>
    <property type="match status" value="1"/>
</dbReference>
<dbReference type="InterPro" id="IPR032194">
    <property type="entry name" value="CNOT1_HEAT"/>
</dbReference>
<dbReference type="GO" id="GO:0030015">
    <property type="term" value="C:CCR4-NOT core complex"/>
    <property type="evidence" value="ECO:0007669"/>
    <property type="project" value="InterPro"/>
</dbReference>
<dbReference type="Pfam" id="PF04054">
    <property type="entry name" value="Not1"/>
    <property type="match status" value="1"/>
</dbReference>
<dbReference type="Pfam" id="PF16418">
    <property type="entry name" value="CNOT1_HEAT"/>
    <property type="match status" value="1"/>
</dbReference>
<dbReference type="InterPro" id="IPR055454">
    <property type="entry name" value="CNOT1-like_NOT1_connector"/>
</dbReference>
<name>A0A9W8GZ28_9FUNG</name>
<feature type="region of interest" description="Disordered" evidence="8">
    <location>
        <begin position="1644"/>
        <end position="1702"/>
    </location>
</feature>
<keyword evidence="16" id="KW-1185">Reference proteome</keyword>
<dbReference type="Proteomes" id="UP001140011">
    <property type="component" value="Unassembled WGS sequence"/>
</dbReference>
<feature type="region of interest" description="Disordered" evidence="8">
    <location>
        <begin position="1399"/>
        <end position="1420"/>
    </location>
</feature>
<feature type="compositionally biased region" description="Low complexity" evidence="8">
    <location>
        <begin position="2232"/>
        <end position="2252"/>
    </location>
</feature>
<feature type="domain" description="CCR4-NOT transcription complex subunit 1 TTP binding" evidence="12">
    <location>
        <begin position="671"/>
        <end position="822"/>
    </location>
</feature>
<evidence type="ECO:0000256" key="8">
    <source>
        <dbReference type="SAM" id="MobiDB-lite"/>
    </source>
</evidence>
<dbReference type="Pfam" id="PF16415">
    <property type="entry name" value="CNOT1_CAF1_bind"/>
    <property type="match status" value="1"/>
</dbReference>
<keyword evidence="3" id="KW-0805">Transcription regulation</keyword>
<feature type="compositionally biased region" description="Low complexity" evidence="8">
    <location>
        <begin position="1399"/>
        <end position="1408"/>
    </location>
</feature>
<dbReference type="FunFam" id="1.25.40.180:FF:000012">
    <property type="entry name" value="Ccr4-Not transcription complex subunit"/>
    <property type="match status" value="1"/>
</dbReference>
<feature type="domain" description="CCR4-NOT transcription complex subunit 1 CAF1-binding" evidence="11">
    <location>
        <begin position="890"/>
        <end position="1105"/>
    </location>
</feature>
<dbReference type="PANTHER" id="PTHR13162">
    <property type="entry name" value="CCR4-NOT TRANSCRIPTION COMPLEX"/>
    <property type="match status" value="1"/>
</dbReference>
<dbReference type="Pfam" id="PF16417">
    <property type="entry name" value="CNOT1_TTP_bind"/>
    <property type="match status" value="1"/>
</dbReference>
<comment type="subcellular location">
    <subcellularLocation>
        <location evidence="1">Nucleus</location>
    </subcellularLocation>
</comment>
<gene>
    <name evidence="15" type="primary">CDC39</name>
    <name evidence="15" type="ORF">GGI19_000598</name>
</gene>
<sequence length="2252" mass="245764">MSILSKPSRAEPSSYSEPPLEEGTSDRTTSAAVLDIVLTLAPHNFDDSTRRINEASGCQLSDPYTGTFKLLIFQTGHSVTVQYLRSLLLVHDLLSESETKSLISADSDTVEATIKGILTSTDSSESTVALILQALGSPPPSLSQSLAIAPARAAATYTYSVSSAINFTRNDYWASLAVLSALATSGDPDISAEARSLLPSYLVRLPVEKPNLCSTQYRTFVFAISNLISNKALRTTPNTAADTHRTSMGFAEQLLRAGSRASVSDVISNYAQQQNAGRQSVSSESPANLLSTDDVAKAVALIASTISADDGWRSSDVAAGVNQCCPNLSWEDVIYRLPYSNLAVQQEAGAAFVVNVFLAATSGQNRPFPYSFMYEIWPDPQAQVSFLRCALCSAKLGPHLIDKHMPVVLPDPLETLYHVYHSEFARIIASPWNSLSLVLVLSHLLDSKVADDARALLDYGISREPLLVTLALARLKVQHPRLQALLQHNVVRFLRREFSSAALFFELFRLCEKKVLVAFFCNLQRKDPSYLRRILGVLIDLGVINELLLMPKREDIMMLDFTVELAVFAARRGYLAFETWFPGLLAELGGDMLHASLEILHAKLQLEAARQRGEDSGTNAYSSAELTTMFKALGTISMSPNNAANLKALYTQFLELATELELAENEHSADEGRIEKDAESLFLSLYRGELSVDKMVDTLEDLHDSFKVFMRKTYAHVIQYPLEEFAFFDNYPDKELMITGQLVGALIQRHMLSPSSEPAILDMLVRALQSSTTSKSFRFGMTALEACQMRIEQLPVFCSTIYQISAIRQNNSAPAAQLVKSIIASAVPQRGGRAVDGLAGDQAGLSTATSAGSAARALAHARDDSPSVLATGFVFHSVKPLPLPVVDEPYTEPSESAKDKIQFAVNNLAPNNLADKTGEVDKVLMPKHFAWFSQEVIVKRASQEPNYHSLYLLFIDALNRPVLAKCILRETLASIARLLNAESTISSSRDRGYLKNLGAWLGGITLARNQPILRENISFKELLCEGFSGNRLIVAIPFVCKVLEQAARSTIFHPPNPWLMSIMAVLSELYATANLKLNLTFEIEVLCKALDLDIKEIAPTSILGSYLTRGAVDALGSELSQVSLGANGAGNGRSSVASTAVGSLGEGTGTALAASVVQMPVLSGADISVDILAVLTQHASFQAAESLFAQQPAMKKMFYMLTERMIREIIPIHVARSIFVAVSCTRDTVQKDFCGEPNEEHVHRAAQVMARGLAGALAVSLCREQLKSKLYLTMREFLIGHSVPEQSANTIAVGLVADNLDLACAIAEKESIERASQQIDLILSDLYLARKRTRERTGQPFYDIARYSRLAYPADFPDVLKVRLNGLQPGHLRIYEGFTQIPHFFSQIGGGTPGLSTSVASATSASATPGIPGPSAGLAHGSSESAIASSEFAASASDTSGKFNSAQCFERFAAIIADLDKIVSNAGPNVTLSQLPSQHDACLYARDIIILAVRSVSPDETAMDFAQALVNYLYRSDTRLGIDLYVLLLARMCEMSPRVGKEVTSWLAFADDERKHNVPATIALINEGLVAIEDEDDHLSLLVEANRLTAIEFASRFLRKALLDGAVPSDIRSFAKTIQSFVKLAQSGRAPPFVTQLLEDIQAAQQQQQQQQQRSISQAPKSPPAYQPSPDTSQPRLQSEGLPNAPTVAARASSAEPAGRSQETASYQHILLNWTRVYDHPAAGEAELTTLVRQLQQQVPLQDASVAAAFFRACIEASMSFYDQTSMASRQSLREDGSAPPGAGGYQVADALVKLVIYLTKLGRSGNETDLLPMRMFLSSVVLAIVHTHTNSPELFGACQRPFFRLLCSVLHETNAAYQGEEAWCTNECLHAITGLLGETLLLLSPAFVPGFSFVWLMLVSHRHFFPRLVESKETWSLAASLLESQLAFLQPFIASGQISDSLKLLYRGMVCVILVVLHDFPEFLAGYALKLCDSIPANCVQLRNLLLSAYPREMRLPEPLTPNLKIDLLPDVSCSPEISFAYADVLDQGHLKSGLERFLVSQNPASFVRDAVGKLFAASSPDTSTKADSSDTWPLVERYNASLINAFVLHTVVTITGISDSTARESAQRVALDMLKAMLAEADPEACYLMVNAISNQLRFPSSHTYLCSRMILALFSKSEERVRECIARVLIERILVNRPFPWGLLVTLIELLRNPYYAFWSHEFTQRSPQIVEILSAVAKSIHPVDARTQSASGASSHGHAAQALAQSPS</sequence>
<evidence type="ECO:0000256" key="4">
    <source>
        <dbReference type="ARBA" id="ARBA00023163"/>
    </source>
</evidence>
<evidence type="ECO:0000256" key="5">
    <source>
        <dbReference type="ARBA" id="ARBA00023242"/>
    </source>
</evidence>
<dbReference type="InterPro" id="IPR032193">
    <property type="entry name" value="CNOT1_TTP_bind"/>
</dbReference>